<dbReference type="GO" id="GO:0005524">
    <property type="term" value="F:ATP binding"/>
    <property type="evidence" value="ECO:0007669"/>
    <property type="project" value="UniProtKB-KW"/>
</dbReference>
<dbReference type="InterPro" id="IPR042099">
    <property type="entry name" value="ANL_N_sf"/>
</dbReference>
<dbReference type="GO" id="GO:0005783">
    <property type="term" value="C:endoplasmic reticulum"/>
    <property type="evidence" value="ECO:0007669"/>
    <property type="project" value="TreeGrafter"/>
</dbReference>
<gene>
    <name evidence="5" type="ORF">M0812_00714</name>
</gene>
<comment type="caution">
    <text evidence="5">The sequence shown here is derived from an EMBL/GenBank/DDBJ whole genome shotgun (WGS) entry which is preliminary data.</text>
</comment>
<dbReference type="Proteomes" id="UP001146793">
    <property type="component" value="Unassembled WGS sequence"/>
</dbReference>
<keyword evidence="3" id="KW-0812">Transmembrane</keyword>
<dbReference type="GO" id="GO:0004467">
    <property type="term" value="F:long-chain fatty acid-CoA ligase activity"/>
    <property type="evidence" value="ECO:0007669"/>
    <property type="project" value="TreeGrafter"/>
</dbReference>
<evidence type="ECO:0000313" key="6">
    <source>
        <dbReference type="Proteomes" id="UP001146793"/>
    </source>
</evidence>
<evidence type="ECO:0000259" key="4">
    <source>
        <dbReference type="Pfam" id="PF00501"/>
    </source>
</evidence>
<keyword evidence="2" id="KW-0067">ATP-binding</keyword>
<dbReference type="SUPFAM" id="SSF56801">
    <property type="entry name" value="Acetyl-CoA synthetase-like"/>
    <property type="match status" value="1"/>
</dbReference>
<dbReference type="InterPro" id="IPR000873">
    <property type="entry name" value="AMP-dep_synth/lig_dom"/>
</dbReference>
<sequence length="678" mass="77672">MEPIFLIAILLIVVYIYYLFFFGGKTNRLKNQTTSHEENGETVYRYDRVGRGPLQEIVDERIKTVYELIEVPAQDKPNNQLFGTRKPLGNNQYGEYKWVTYGEFVTMRKHFGSGLVHLGAKTGDPVAIWAPNRLEWVLASHSCYPYNLYNVSLYDTLGRESSTFILKQIEAQFLVCDKTKIPAVFKLKKECANLKHIICMDENVIEQYKEKAESVGLNLYTVQEILKIGEETFSEEKLNLPTPEDICMIMYTSGTYGNPKGAILTHKNYIAGTVNPINTNIVPNENDILISYLPLAHIYEKMMESWIFYGHGKIGFFTGNVRNITSDMNMLKPTVFPVVPRILSRIYDNVIDKISNSPFHIRQLFRFCYWAKSRDLKRGRDFSLWDILIFNKIKSMVGENIKLMVTTSAPISTTHHNFARVCLCPLLPQSYGMTETAGAGTCQRKGNVSLGNVGSPSTDIEIKLVDVPEMEYFASKGEGEIWFRGPCVFQGYYKNQEETDKVLTQDGWLKSGDIGRINLNGTFSIIDRKKNILKLQQGEYVAPEYLESVFNKCPSIAQTYVYGSSFESNLVAIIVPDFEALGYDQQNKEALKKVIADPKIKKQIGKEMLEISKIEKLKGFEYIKEFHLEHEMFSVENGLLSDTYKLKRITAKTYYQKTLTKLYDNFKKKSDSPNKKDK</sequence>
<proteinExistence type="predicted"/>
<dbReference type="PANTHER" id="PTHR43272:SF33">
    <property type="entry name" value="AMP-BINDING DOMAIN-CONTAINING PROTEIN-RELATED"/>
    <property type="match status" value="1"/>
</dbReference>
<feature type="transmembrane region" description="Helical" evidence="3">
    <location>
        <begin position="6"/>
        <end position="23"/>
    </location>
</feature>
<keyword evidence="3" id="KW-0472">Membrane</keyword>
<evidence type="ECO:0000313" key="5">
    <source>
        <dbReference type="EMBL" id="KAJ3448236.1"/>
    </source>
</evidence>
<dbReference type="Pfam" id="PF00501">
    <property type="entry name" value="AMP-binding"/>
    <property type="match status" value="1"/>
</dbReference>
<dbReference type="PANTHER" id="PTHR43272">
    <property type="entry name" value="LONG-CHAIN-FATTY-ACID--COA LIGASE"/>
    <property type="match status" value="1"/>
</dbReference>
<evidence type="ECO:0000256" key="3">
    <source>
        <dbReference type="SAM" id="Phobius"/>
    </source>
</evidence>
<keyword evidence="3" id="KW-1133">Transmembrane helix</keyword>
<keyword evidence="1" id="KW-0547">Nucleotide-binding</keyword>
<dbReference type="Gene3D" id="3.40.50.12780">
    <property type="entry name" value="N-terminal domain of ligase-like"/>
    <property type="match status" value="1"/>
</dbReference>
<evidence type="ECO:0000256" key="2">
    <source>
        <dbReference type="ARBA" id="ARBA00022840"/>
    </source>
</evidence>
<reference evidence="5" key="1">
    <citation type="submission" date="2022-08" db="EMBL/GenBank/DDBJ databases">
        <title>Novel sulphate-reducing endosymbionts in the free-living metamonad Anaeramoeba.</title>
        <authorList>
            <person name="Jerlstrom-Hultqvist J."/>
            <person name="Cepicka I."/>
            <person name="Gallot-Lavallee L."/>
            <person name="Salas-Leiva D."/>
            <person name="Curtis B.A."/>
            <person name="Zahonova K."/>
            <person name="Pipaliya S."/>
            <person name="Dacks J."/>
            <person name="Roger A.J."/>
        </authorList>
    </citation>
    <scope>NUCLEOTIDE SEQUENCE</scope>
    <source>
        <strain evidence="5">Busselton2</strain>
    </source>
</reference>
<dbReference type="GO" id="GO:0016020">
    <property type="term" value="C:membrane"/>
    <property type="evidence" value="ECO:0007669"/>
    <property type="project" value="TreeGrafter"/>
</dbReference>
<evidence type="ECO:0000256" key="1">
    <source>
        <dbReference type="ARBA" id="ARBA00022741"/>
    </source>
</evidence>
<protein>
    <submittedName>
        <fullName evidence="5">Long-chain-fatty-acid--coa ligase</fullName>
    </submittedName>
</protein>
<organism evidence="5 6">
    <name type="scientific">Anaeramoeba flamelloides</name>
    <dbReference type="NCBI Taxonomy" id="1746091"/>
    <lineage>
        <taxon>Eukaryota</taxon>
        <taxon>Metamonada</taxon>
        <taxon>Anaeramoebidae</taxon>
        <taxon>Anaeramoeba</taxon>
    </lineage>
</organism>
<dbReference type="AlphaFoldDB" id="A0AAV8A485"/>
<feature type="domain" description="AMP-dependent synthetase/ligase" evidence="4">
    <location>
        <begin position="94"/>
        <end position="493"/>
    </location>
</feature>
<keyword evidence="5" id="KW-0436">Ligase</keyword>
<dbReference type="EMBL" id="JANTQA010000015">
    <property type="protein sequence ID" value="KAJ3448236.1"/>
    <property type="molecule type" value="Genomic_DNA"/>
</dbReference>
<name>A0AAV8A485_9EUKA</name>
<accession>A0AAV8A485</accession>